<feature type="binding site" evidence="8">
    <location>
        <position position="23"/>
    </location>
    <ligand>
        <name>[4Fe-4S] cluster</name>
        <dbReference type="ChEBI" id="CHEBI:49883"/>
        <note>4Fe-4S-S-AdoMet</note>
    </ligand>
</feature>
<reference evidence="10 11" key="1">
    <citation type="submission" date="2016-08" db="EMBL/GenBank/DDBJ databases">
        <title>Complete genome sequence of Acinetobacter baylyi strain GFJ2.</title>
        <authorList>
            <person name="Tabata M."/>
            <person name="Kuboki S."/>
            <person name="Gibu N."/>
            <person name="Kinouchi Y."/>
            <person name="Vangnai A."/>
            <person name="Kasai D."/>
            <person name="Fukuda M."/>
        </authorList>
    </citation>
    <scope>NUCLEOTIDE SEQUENCE [LARGE SCALE GENOMIC DNA]</scope>
    <source>
        <strain evidence="10 11">GFJ2</strain>
    </source>
</reference>
<dbReference type="Proteomes" id="UP000185674">
    <property type="component" value="Chromosome"/>
</dbReference>
<dbReference type="PROSITE" id="PS01305">
    <property type="entry name" value="MOAA_NIFB_PQQE"/>
    <property type="match status" value="1"/>
</dbReference>
<keyword evidence="7 8" id="KW-0411">Iron-sulfur</keyword>
<feature type="binding site" evidence="8">
    <location>
        <position position="27"/>
    </location>
    <ligand>
        <name>[4Fe-4S] cluster</name>
        <dbReference type="ChEBI" id="CHEBI:49883"/>
        <note>4Fe-4S-S-AdoMet</note>
    </ligand>
</feature>
<dbReference type="AlphaFoldDB" id="A0A1P8EFB8"/>
<name>A0A1P8EFB8_9GAMM</name>
<dbReference type="SFLD" id="SFLDG01386">
    <property type="entry name" value="main_SPASM_domain-containing"/>
    <property type="match status" value="1"/>
</dbReference>
<dbReference type="GO" id="GO:0009975">
    <property type="term" value="F:cyclase activity"/>
    <property type="evidence" value="ECO:0007669"/>
    <property type="project" value="UniProtKB-UniRule"/>
</dbReference>
<dbReference type="Pfam" id="PF13186">
    <property type="entry name" value="SPASM"/>
    <property type="match status" value="1"/>
</dbReference>
<comment type="similarity">
    <text evidence="8">Belongs to the radical SAM superfamily. PqqE family.</text>
</comment>
<dbReference type="CDD" id="cd21119">
    <property type="entry name" value="SPASM_PqqE"/>
    <property type="match status" value="1"/>
</dbReference>
<dbReference type="PIRSF" id="PIRSF037420">
    <property type="entry name" value="PQQ_syn_pqqE"/>
    <property type="match status" value="1"/>
</dbReference>
<dbReference type="RefSeq" id="WP_076032130.1">
    <property type="nucleotide sequence ID" value="NZ_CP016896.1"/>
</dbReference>
<sequence length="385" mass="43212">MNIPVVPQIKPPLWLLAELTYRCPLQCAYCSNPLDYAAVKNELSTAQWKQVFDQARALGSVQLGFSGGEPLLRPDLPELIQHAHQLGFYTNLITSGIGLTEDKIAAFSEAGLDHIQISFQASDPVLSELLSGSRKAFEQKQQIARAVKKHRYPMVLNFVIHRFNIEQIDQMIELSLELGADYVELATCQFYGWAKLNQAALLPTSTQIAYVQSRVKAYRAQIDQQGLKTKLMLVAPDFHQTRPKKCIGGWGQIFITVSPDGTVLPCQSAKDLPLDFPNVADQSLKTIWNEAFAFNAFRGTDWMQEPCRSCPDKEKDLGGCRCQAYMMTQNMYATDPVCSKSPEHYQIEAARADADEQQPTTQDLVLRNSRNSKLFFKTVNLSDTP</sequence>
<dbReference type="InterPro" id="IPR000385">
    <property type="entry name" value="MoaA_NifB_PqqE_Fe-S-bd_CS"/>
</dbReference>
<keyword evidence="2 8" id="KW-0949">S-adenosyl-L-methionine</keyword>
<evidence type="ECO:0000256" key="5">
    <source>
        <dbReference type="ARBA" id="ARBA00023002"/>
    </source>
</evidence>
<accession>A0A1P8EFB8</accession>
<dbReference type="InterPro" id="IPR013785">
    <property type="entry name" value="Aldolase_TIM"/>
</dbReference>
<comment type="catalytic activity">
    <reaction evidence="8">
        <text>[PQQ precursor protein] + S-adenosyl-L-methionine = E-Y cross-linked-[PQQ precursor protein] + 5'-deoxyadenosine + L-methionine + H(+)</text>
        <dbReference type="Rhea" id="RHEA:56836"/>
        <dbReference type="Rhea" id="RHEA-COMP:14800"/>
        <dbReference type="Rhea" id="RHEA-COMP:14801"/>
        <dbReference type="ChEBI" id="CHEBI:15378"/>
        <dbReference type="ChEBI" id="CHEBI:17319"/>
        <dbReference type="ChEBI" id="CHEBI:57844"/>
        <dbReference type="ChEBI" id="CHEBI:59789"/>
        <dbReference type="ChEBI" id="CHEBI:141026"/>
        <dbReference type="ChEBI" id="CHEBI:141027"/>
        <dbReference type="EC" id="1.21.98.4"/>
    </reaction>
</comment>
<evidence type="ECO:0000256" key="4">
    <source>
        <dbReference type="ARBA" id="ARBA00022905"/>
    </source>
</evidence>
<dbReference type="GO" id="GO:1904047">
    <property type="term" value="F:S-adenosyl-L-methionine binding"/>
    <property type="evidence" value="ECO:0007669"/>
    <property type="project" value="UniProtKB-UniRule"/>
</dbReference>
<dbReference type="InterPro" id="IPR006638">
    <property type="entry name" value="Elp3/MiaA/NifB-like_rSAM"/>
</dbReference>
<comment type="subunit">
    <text evidence="8">Interacts with PqqD. The interaction is necessary for activity of PqqE.</text>
</comment>
<organism evidence="10 11">
    <name type="scientific">Acinetobacter soli</name>
    <dbReference type="NCBI Taxonomy" id="487316"/>
    <lineage>
        <taxon>Bacteria</taxon>
        <taxon>Pseudomonadati</taxon>
        <taxon>Pseudomonadota</taxon>
        <taxon>Gammaproteobacteria</taxon>
        <taxon>Moraxellales</taxon>
        <taxon>Moraxellaceae</taxon>
        <taxon>Acinetobacter</taxon>
    </lineage>
</organism>
<dbReference type="STRING" id="487316.BEN76_02235"/>
<dbReference type="EMBL" id="CP016896">
    <property type="protein sequence ID" value="APV34902.1"/>
    <property type="molecule type" value="Genomic_DNA"/>
</dbReference>
<dbReference type="SFLD" id="SFLDF00280">
    <property type="entry name" value="coenzyme_PQQ_synthesis_protein"/>
    <property type="match status" value="1"/>
</dbReference>
<dbReference type="InterPro" id="IPR023885">
    <property type="entry name" value="4Fe4S-binding_SPASM_dom"/>
</dbReference>
<evidence type="ECO:0000259" key="9">
    <source>
        <dbReference type="PROSITE" id="PS51918"/>
    </source>
</evidence>
<evidence type="ECO:0000313" key="10">
    <source>
        <dbReference type="EMBL" id="APV34902.1"/>
    </source>
</evidence>
<dbReference type="InterPro" id="IPR050377">
    <property type="entry name" value="Radical_SAM_PqqE_MftC-like"/>
</dbReference>
<dbReference type="KEGG" id="asol:BEN76_02235"/>
<evidence type="ECO:0000256" key="1">
    <source>
        <dbReference type="ARBA" id="ARBA00022485"/>
    </source>
</evidence>
<dbReference type="InterPro" id="IPR017200">
    <property type="entry name" value="PqqE-like"/>
</dbReference>
<proteinExistence type="inferred from homology"/>
<feature type="domain" description="Radical SAM core" evidence="9">
    <location>
        <begin position="9"/>
        <end position="228"/>
    </location>
</feature>
<dbReference type="CDD" id="cd01335">
    <property type="entry name" value="Radical_SAM"/>
    <property type="match status" value="1"/>
</dbReference>
<keyword evidence="3 8" id="KW-0479">Metal-binding</keyword>
<dbReference type="NCBIfam" id="TIGR04085">
    <property type="entry name" value="rSAM_more_4Fe4S"/>
    <property type="match status" value="1"/>
</dbReference>
<keyword evidence="1 8" id="KW-0004">4Fe-4S</keyword>
<evidence type="ECO:0000256" key="8">
    <source>
        <dbReference type="HAMAP-Rule" id="MF_00660"/>
    </source>
</evidence>
<dbReference type="GO" id="GO:0016491">
    <property type="term" value="F:oxidoreductase activity"/>
    <property type="evidence" value="ECO:0007669"/>
    <property type="project" value="UniProtKB-KW"/>
</dbReference>
<keyword evidence="4 8" id="KW-0884">PQQ biosynthesis</keyword>
<dbReference type="eggNOG" id="COG0535">
    <property type="taxonomic scope" value="Bacteria"/>
</dbReference>
<dbReference type="Pfam" id="PF04055">
    <property type="entry name" value="Radical_SAM"/>
    <property type="match status" value="1"/>
</dbReference>
<dbReference type="PANTHER" id="PTHR11228:SF7">
    <property type="entry name" value="PQQA PEPTIDE CYCLASE"/>
    <property type="match status" value="1"/>
</dbReference>
<feature type="binding site" evidence="8">
    <location>
        <position position="30"/>
    </location>
    <ligand>
        <name>[4Fe-4S] cluster</name>
        <dbReference type="ChEBI" id="CHEBI:49883"/>
        <note>4Fe-4S-S-AdoMet</note>
    </ligand>
</feature>
<comment type="function">
    <text evidence="8">Catalyzes the cross-linking of a glutamate residue and a tyrosine residue in the PqqA protein as part of the biosynthesis of pyrroloquinoline quinone (PQQ).</text>
</comment>
<dbReference type="GO" id="GO:0032324">
    <property type="term" value="P:molybdopterin cofactor biosynthetic process"/>
    <property type="evidence" value="ECO:0007669"/>
    <property type="project" value="UniProtKB-ARBA"/>
</dbReference>
<dbReference type="GO" id="GO:0051539">
    <property type="term" value="F:4 iron, 4 sulfur cluster binding"/>
    <property type="evidence" value="ECO:0007669"/>
    <property type="project" value="UniProtKB-KW"/>
</dbReference>
<dbReference type="SMART" id="SM00729">
    <property type="entry name" value="Elp3"/>
    <property type="match status" value="1"/>
</dbReference>
<dbReference type="NCBIfam" id="TIGR02109">
    <property type="entry name" value="PQQ_syn_pqqE"/>
    <property type="match status" value="1"/>
</dbReference>
<comment type="pathway">
    <text evidence="8">Cofactor biosynthesis; pyrroloquinoline quinone biosynthesis.</text>
</comment>
<dbReference type="HAMAP" id="MF_00660">
    <property type="entry name" value="PqqE"/>
    <property type="match status" value="1"/>
</dbReference>
<evidence type="ECO:0000256" key="3">
    <source>
        <dbReference type="ARBA" id="ARBA00022723"/>
    </source>
</evidence>
<evidence type="ECO:0000256" key="2">
    <source>
        <dbReference type="ARBA" id="ARBA00022691"/>
    </source>
</evidence>
<evidence type="ECO:0000256" key="6">
    <source>
        <dbReference type="ARBA" id="ARBA00023004"/>
    </source>
</evidence>
<dbReference type="PROSITE" id="PS51918">
    <property type="entry name" value="RADICAL_SAM"/>
    <property type="match status" value="1"/>
</dbReference>
<evidence type="ECO:0000256" key="7">
    <source>
        <dbReference type="ARBA" id="ARBA00023014"/>
    </source>
</evidence>
<dbReference type="Gene3D" id="3.20.20.70">
    <property type="entry name" value="Aldolase class I"/>
    <property type="match status" value="1"/>
</dbReference>
<dbReference type="SUPFAM" id="SSF102114">
    <property type="entry name" value="Radical SAM enzymes"/>
    <property type="match status" value="1"/>
</dbReference>
<dbReference type="SFLD" id="SFLDG01067">
    <property type="entry name" value="SPASM/twitch_domain_containing"/>
    <property type="match status" value="1"/>
</dbReference>
<dbReference type="SFLD" id="SFLDS00029">
    <property type="entry name" value="Radical_SAM"/>
    <property type="match status" value="1"/>
</dbReference>
<dbReference type="InterPro" id="IPR007197">
    <property type="entry name" value="rSAM"/>
</dbReference>
<gene>
    <name evidence="8" type="primary">pqqE</name>
    <name evidence="10" type="ORF">BEN76_02235</name>
</gene>
<dbReference type="InterPro" id="IPR058240">
    <property type="entry name" value="rSAM_sf"/>
</dbReference>
<dbReference type="GO" id="GO:0005506">
    <property type="term" value="F:iron ion binding"/>
    <property type="evidence" value="ECO:0007669"/>
    <property type="project" value="UniProtKB-UniRule"/>
</dbReference>
<dbReference type="InterPro" id="IPR011843">
    <property type="entry name" value="PQQ_synth_PqqE_bac"/>
</dbReference>
<evidence type="ECO:0000313" key="11">
    <source>
        <dbReference type="Proteomes" id="UP000185674"/>
    </source>
</evidence>
<comment type="cofactor">
    <cofactor evidence="8">
        <name>[4Fe-4S] cluster</name>
        <dbReference type="ChEBI" id="CHEBI:49883"/>
    </cofactor>
    <text evidence="8">Binds 1 [4Fe-4S] cluster. The cluster is coordinated with 3 cysteines and an exchangeable S-adenosyl-L-methionine.</text>
</comment>
<dbReference type="EC" id="1.21.98.4" evidence="8"/>
<keyword evidence="5 8" id="KW-0560">Oxidoreductase</keyword>
<dbReference type="PANTHER" id="PTHR11228">
    <property type="entry name" value="RADICAL SAM DOMAIN PROTEIN"/>
    <property type="match status" value="1"/>
</dbReference>
<dbReference type="GO" id="GO:0018189">
    <property type="term" value="P:pyrroloquinoline quinone biosynthetic process"/>
    <property type="evidence" value="ECO:0007669"/>
    <property type="project" value="UniProtKB-UniRule"/>
</dbReference>
<dbReference type="UniPathway" id="UPA00539"/>
<keyword evidence="6 8" id="KW-0408">Iron</keyword>
<protein>
    <recommendedName>
        <fullName evidence="8">PqqA peptide cyclase</fullName>
        <ecNumber evidence="8">1.21.98.4</ecNumber>
    </recommendedName>
    <alternativeName>
        <fullName evidence="8">Coenzyme PQQ synthesis protein E</fullName>
    </alternativeName>
</protein>
<dbReference type="SFLD" id="SFLDG01387">
    <property type="entry name" value="BtrN-like_SPASM_domain_contain"/>
    <property type="match status" value="1"/>
</dbReference>
<dbReference type="InterPro" id="IPR034391">
    <property type="entry name" value="AdoMet-like_SPASM_containing"/>
</dbReference>